<reference evidence="8 9" key="1">
    <citation type="submission" date="2014-07" db="EMBL/GenBank/DDBJ databases">
        <title>Tepidicaulis marinum gen. nov., sp. nov., a novel marine bacterium denitrifying nitrate to nitrous oxide strictly under microaerobic conditions.</title>
        <authorList>
            <person name="Takeuchi M."/>
            <person name="Yamagishi T."/>
            <person name="Kamagata Y."/>
            <person name="Oshima K."/>
            <person name="Hattori M."/>
            <person name="Katayama T."/>
            <person name="Hanada S."/>
            <person name="Tamaki H."/>
            <person name="Marumo K."/>
            <person name="Maeda H."/>
            <person name="Nedachi M."/>
            <person name="Iwasaki W."/>
            <person name="Suwa Y."/>
            <person name="Sakata S."/>
        </authorList>
    </citation>
    <scope>NUCLEOTIDE SEQUENCE [LARGE SCALE GENOMIC DNA]</scope>
    <source>
        <strain evidence="8 9">MA2</strain>
    </source>
</reference>
<dbReference type="Gene3D" id="3.30.560.10">
    <property type="entry name" value="Glucose Oxidase, domain 3"/>
    <property type="match status" value="1"/>
</dbReference>
<dbReference type="Pfam" id="PF00732">
    <property type="entry name" value="GMC_oxred_N"/>
    <property type="match status" value="1"/>
</dbReference>
<evidence type="ECO:0000256" key="5">
    <source>
        <dbReference type="PIRSR" id="PIRSR000137-2"/>
    </source>
</evidence>
<dbReference type="eggNOG" id="COG2303">
    <property type="taxonomic scope" value="Bacteria"/>
</dbReference>
<feature type="binding site" evidence="5">
    <location>
        <position position="83"/>
    </location>
    <ligand>
        <name>FAD</name>
        <dbReference type="ChEBI" id="CHEBI:57692"/>
    </ligand>
</feature>
<comment type="cofactor">
    <cofactor evidence="1 5">
        <name>FAD</name>
        <dbReference type="ChEBI" id="CHEBI:57692"/>
    </cofactor>
</comment>
<dbReference type="PROSITE" id="PS51257">
    <property type="entry name" value="PROKAR_LIPOPROTEIN"/>
    <property type="match status" value="1"/>
</dbReference>
<dbReference type="GO" id="GO:0050660">
    <property type="term" value="F:flavin adenine dinucleotide binding"/>
    <property type="evidence" value="ECO:0007669"/>
    <property type="project" value="InterPro"/>
</dbReference>
<feature type="domain" description="Glucose-methanol-choline oxidoreductase N-terminal" evidence="7">
    <location>
        <begin position="81"/>
        <end position="104"/>
    </location>
</feature>
<dbReference type="EMBL" id="BBIO01000014">
    <property type="protein sequence ID" value="GAK46046.1"/>
    <property type="molecule type" value="Genomic_DNA"/>
</dbReference>
<dbReference type="NCBIfam" id="NF002550">
    <property type="entry name" value="PRK02106.1"/>
    <property type="match status" value="1"/>
</dbReference>
<dbReference type="GO" id="GO:0019285">
    <property type="term" value="P:glycine betaine biosynthetic process from choline"/>
    <property type="evidence" value="ECO:0007669"/>
    <property type="project" value="TreeGrafter"/>
</dbReference>
<dbReference type="PROSITE" id="PS00623">
    <property type="entry name" value="GMC_OXRED_1"/>
    <property type="match status" value="1"/>
</dbReference>
<name>A0A081BDC8_9HYPH</name>
<dbReference type="STRING" id="1333998.M2A_2545"/>
<keyword evidence="4 5" id="KW-0274">FAD</keyword>
<evidence type="ECO:0000256" key="2">
    <source>
        <dbReference type="ARBA" id="ARBA00010790"/>
    </source>
</evidence>
<evidence type="ECO:0000313" key="8">
    <source>
        <dbReference type="EMBL" id="GAK46046.1"/>
    </source>
</evidence>
<dbReference type="InterPro" id="IPR012132">
    <property type="entry name" value="GMC_OxRdtase"/>
</dbReference>
<dbReference type="PANTHER" id="PTHR11552:SF147">
    <property type="entry name" value="CHOLINE DEHYDROGENASE, MITOCHONDRIAL"/>
    <property type="match status" value="1"/>
</dbReference>
<dbReference type="Gene3D" id="3.50.50.60">
    <property type="entry name" value="FAD/NAD(P)-binding domain"/>
    <property type="match status" value="1"/>
</dbReference>
<dbReference type="RefSeq" id="WP_045448190.1">
    <property type="nucleotide sequence ID" value="NZ_BBIO01000014.1"/>
</dbReference>
<dbReference type="Proteomes" id="UP000028702">
    <property type="component" value="Unassembled WGS sequence"/>
</dbReference>
<dbReference type="GO" id="GO:0016020">
    <property type="term" value="C:membrane"/>
    <property type="evidence" value="ECO:0007669"/>
    <property type="project" value="TreeGrafter"/>
</dbReference>
<sequence length="546" mass="60013">MTRYDYIIVGAGSAGCVLANRLSADPSKKVLLLEAGGKDKSVLFHMPAGVGKLIGNEFANWYYWTEGQPHLNNRKLYWPRGKVLGGSSSINGMIYIRGHARDYDMWRQMGLEGWGFSDVLPYFRRSEGNENGNDTFHGGDGPLGVSNGRSPNVLFDAFVEAGKQAGHPYTDDFNGPQQEGVGPYQHTIKNGQRCSAAKGYLVPALGRPNLTVEVEALTSRILFEGNKAVGVEYVQKKQTQKAYADAEVILCGGAINSPQTLMLSGIGKADYLRKFGIDVVADLPGVGQNLQDHLDCTVIQECPEPVTLHSQVSNPLKQLMTGMQYVFFKSGVGTSNGLESGGFLKTRKELEVPDVQIHFVAAFMRDHARIKSDRHAYTTHICQLRPESRGFIGLKSVDPSQAPLIQPNYLEAEADRIVMREGVKMVREILAQKAMDPYRGAEFWPGEDVKTDEQIDAWIRETAETIYHPVGTAKMGKDNMAVVDERCRVHGLENLRVVDASVMPTLVGGNTNAPTIMIAEKISDDMLGKAPLPPENVMIAEDREVA</sequence>
<dbReference type="InterPro" id="IPR000172">
    <property type="entry name" value="GMC_OxRdtase_N"/>
</dbReference>
<evidence type="ECO:0000256" key="1">
    <source>
        <dbReference type="ARBA" id="ARBA00001974"/>
    </source>
</evidence>
<dbReference type="PANTHER" id="PTHR11552">
    <property type="entry name" value="GLUCOSE-METHANOL-CHOLINE GMC OXIDOREDUCTASE"/>
    <property type="match status" value="1"/>
</dbReference>
<evidence type="ECO:0000256" key="3">
    <source>
        <dbReference type="ARBA" id="ARBA00022630"/>
    </source>
</evidence>
<organism evidence="8 9">
    <name type="scientific">Tepidicaulis marinus</name>
    <dbReference type="NCBI Taxonomy" id="1333998"/>
    <lineage>
        <taxon>Bacteria</taxon>
        <taxon>Pseudomonadati</taxon>
        <taxon>Pseudomonadota</taxon>
        <taxon>Alphaproteobacteria</taxon>
        <taxon>Hyphomicrobiales</taxon>
        <taxon>Parvibaculaceae</taxon>
        <taxon>Tepidicaulis</taxon>
    </lineage>
</organism>
<proteinExistence type="inferred from homology"/>
<comment type="caution">
    <text evidence="8">The sequence shown here is derived from an EMBL/GenBank/DDBJ whole genome shotgun (WGS) entry which is preliminary data.</text>
</comment>
<accession>A0A081BDC8</accession>
<evidence type="ECO:0000259" key="7">
    <source>
        <dbReference type="PROSITE" id="PS00623"/>
    </source>
</evidence>
<keyword evidence="3 6" id="KW-0285">Flavoprotein</keyword>
<dbReference type="GO" id="GO:0008812">
    <property type="term" value="F:choline dehydrogenase activity"/>
    <property type="evidence" value="ECO:0007669"/>
    <property type="project" value="TreeGrafter"/>
</dbReference>
<dbReference type="AlphaFoldDB" id="A0A081BDC8"/>
<comment type="similarity">
    <text evidence="2 6">Belongs to the GMC oxidoreductase family.</text>
</comment>
<dbReference type="InterPro" id="IPR036188">
    <property type="entry name" value="FAD/NAD-bd_sf"/>
</dbReference>
<protein>
    <submittedName>
        <fullName evidence="8">Choline dehydrogenase</fullName>
    </submittedName>
</protein>
<dbReference type="PIRSF" id="PIRSF000137">
    <property type="entry name" value="Alcohol_oxidase"/>
    <property type="match status" value="1"/>
</dbReference>
<gene>
    <name evidence="8" type="ORF">M2A_2545</name>
</gene>
<keyword evidence="9" id="KW-1185">Reference proteome</keyword>
<dbReference type="SUPFAM" id="SSF51905">
    <property type="entry name" value="FAD/NAD(P)-binding domain"/>
    <property type="match status" value="1"/>
</dbReference>
<evidence type="ECO:0000256" key="4">
    <source>
        <dbReference type="ARBA" id="ARBA00022827"/>
    </source>
</evidence>
<dbReference type="Pfam" id="PF05199">
    <property type="entry name" value="GMC_oxred_C"/>
    <property type="match status" value="1"/>
</dbReference>
<dbReference type="InterPro" id="IPR007867">
    <property type="entry name" value="GMC_OxRtase_C"/>
</dbReference>
<evidence type="ECO:0000256" key="6">
    <source>
        <dbReference type="RuleBase" id="RU003968"/>
    </source>
</evidence>
<dbReference type="SUPFAM" id="SSF54373">
    <property type="entry name" value="FAD-linked reductases, C-terminal domain"/>
    <property type="match status" value="1"/>
</dbReference>
<evidence type="ECO:0000313" key="9">
    <source>
        <dbReference type="Proteomes" id="UP000028702"/>
    </source>
</evidence>